<dbReference type="HOGENOM" id="CLU_026974_6_1_0"/>
<dbReference type="AlphaFoldDB" id="A0A0S6W3B9"/>
<dbReference type="GO" id="GO:0030975">
    <property type="term" value="F:thiamine binding"/>
    <property type="evidence" value="ECO:0007669"/>
    <property type="project" value="InterPro"/>
</dbReference>
<gene>
    <name evidence="2" type="ORF">U14_04171</name>
</gene>
<dbReference type="CDD" id="cd13545">
    <property type="entry name" value="PBP2_TbpA"/>
    <property type="match status" value="1"/>
</dbReference>
<dbReference type="PANTHER" id="PTHR30006">
    <property type="entry name" value="THIAMINE-BINDING PERIPLASMIC PROTEIN-RELATED"/>
    <property type="match status" value="1"/>
</dbReference>
<dbReference type="InterPro" id="IPR005948">
    <property type="entry name" value="ThiB-like"/>
</dbReference>
<dbReference type="STRING" id="1499966.U14_04171"/>
<keyword evidence="3" id="KW-1185">Reference proteome</keyword>
<proteinExistence type="predicted"/>
<dbReference type="EMBL" id="DF820459">
    <property type="protein sequence ID" value="GAK52914.1"/>
    <property type="molecule type" value="Genomic_DNA"/>
</dbReference>
<dbReference type="PANTHER" id="PTHR30006:SF2">
    <property type="entry name" value="ABC TRANSPORTER SUBSTRATE-BINDING PROTEIN"/>
    <property type="match status" value="1"/>
</dbReference>
<protein>
    <submittedName>
        <fullName evidence="2">Bacterial extracellular solute-binding protein, putative</fullName>
    </submittedName>
</protein>
<dbReference type="Proteomes" id="UP000030700">
    <property type="component" value="Unassembled WGS sequence"/>
</dbReference>
<evidence type="ECO:0000313" key="3">
    <source>
        <dbReference type="Proteomes" id="UP000030700"/>
    </source>
</evidence>
<keyword evidence="1" id="KW-0732">Signal</keyword>
<dbReference type="GO" id="GO:0015888">
    <property type="term" value="P:thiamine transport"/>
    <property type="evidence" value="ECO:0007669"/>
    <property type="project" value="InterPro"/>
</dbReference>
<sequence length="326" mass="36732">MCCLMTPLSVAAEDAQGLVVYAYDSFISWGLAEATIHAFEQANNCNVTLVGVGDAGQVLNRAILEKDAPQADVIVGIDNTYIAKALQHDILEPYQSPMLEVIPDALRFDPSFHLTPFEYGFIAFVYDTQTIQTPPASLNALTDPQWKEKIILEDPRTSSPGVAFLLWTIAVFGEEGYLDYWKRLQPSLLTITSGWDSAYGMFTNGEAPMVLSYATSPAYHVETEQSTRYQAVPSEEGYYRQIEGVGILKGTKHRALAEKFIDFMLTDEFQQEIPLTQWVFPVNKHVELPKSFDYAAKTEKFLSLDPKLINERYDAWLKAWTELMAR</sequence>
<evidence type="ECO:0000256" key="1">
    <source>
        <dbReference type="ARBA" id="ARBA00022729"/>
    </source>
</evidence>
<reference evidence="2" key="1">
    <citation type="journal article" date="2015" name="PeerJ">
        <title>First genomic representation of candidate bacterial phylum KSB3 points to enhanced environmental sensing as a trigger of wastewater bulking.</title>
        <authorList>
            <person name="Sekiguchi Y."/>
            <person name="Ohashi A."/>
            <person name="Parks D.H."/>
            <person name="Yamauchi T."/>
            <person name="Tyson G.W."/>
            <person name="Hugenholtz P."/>
        </authorList>
    </citation>
    <scope>NUCLEOTIDE SEQUENCE [LARGE SCALE GENOMIC DNA]</scope>
</reference>
<accession>A0A0S6W3B9</accession>
<evidence type="ECO:0000313" key="2">
    <source>
        <dbReference type="EMBL" id="GAK52914.1"/>
    </source>
</evidence>
<dbReference type="NCBIfam" id="TIGR01254">
    <property type="entry name" value="sfuA"/>
    <property type="match status" value="1"/>
</dbReference>
<dbReference type="SUPFAM" id="SSF53850">
    <property type="entry name" value="Periplasmic binding protein-like II"/>
    <property type="match status" value="1"/>
</dbReference>
<dbReference type="Gene3D" id="3.40.190.10">
    <property type="entry name" value="Periplasmic binding protein-like II"/>
    <property type="match status" value="2"/>
</dbReference>
<dbReference type="Pfam" id="PF13343">
    <property type="entry name" value="SBP_bac_6"/>
    <property type="match status" value="1"/>
</dbReference>
<name>A0A0S6W3B9_9BACT</name>
<organism evidence="2">
    <name type="scientific">Candidatus Moduliflexus flocculans</name>
    <dbReference type="NCBI Taxonomy" id="1499966"/>
    <lineage>
        <taxon>Bacteria</taxon>
        <taxon>Candidatus Moduliflexota</taxon>
        <taxon>Candidatus Moduliflexia</taxon>
        <taxon>Candidatus Moduliflexales</taxon>
        <taxon>Candidatus Moduliflexaceae</taxon>
    </lineage>
</organism>